<gene>
    <name evidence="11" type="primary">dctQ3</name>
    <name evidence="11" type="ORF">OA238_c42330</name>
</gene>
<dbReference type="GO" id="GO:0005886">
    <property type="term" value="C:plasma membrane"/>
    <property type="evidence" value="ECO:0007669"/>
    <property type="project" value="UniProtKB-SubCell"/>
</dbReference>
<evidence type="ECO:0000256" key="2">
    <source>
        <dbReference type="ARBA" id="ARBA00022448"/>
    </source>
</evidence>
<dbReference type="EMBL" id="CP003742">
    <property type="protein sequence ID" value="AGI74141.1"/>
    <property type="molecule type" value="Genomic_DNA"/>
</dbReference>
<dbReference type="InterPro" id="IPR007387">
    <property type="entry name" value="TRAP_DctQ"/>
</dbReference>
<feature type="domain" description="Tripartite ATP-independent periplasmic transporters DctQ component" evidence="10">
    <location>
        <begin position="40"/>
        <end position="175"/>
    </location>
</feature>
<evidence type="ECO:0000259" key="10">
    <source>
        <dbReference type="Pfam" id="PF04290"/>
    </source>
</evidence>
<keyword evidence="7 9" id="KW-0472">Membrane</keyword>
<name>M9RUE4_9RHOB</name>
<comment type="similarity">
    <text evidence="8 9">Belongs to the TRAP transporter small permease family.</text>
</comment>
<keyword evidence="2 9" id="KW-0813">Transport</keyword>
<dbReference type="eggNOG" id="COG3090">
    <property type="taxonomic scope" value="Bacteria"/>
</dbReference>
<comment type="subunit">
    <text evidence="9">The complex comprises the extracytoplasmic solute receptor protein and the two transmembrane proteins.</text>
</comment>
<dbReference type="PANTHER" id="PTHR35011:SF2">
    <property type="entry name" value="2,3-DIKETO-L-GULONATE TRAP TRANSPORTER SMALL PERMEASE PROTEIN YIAM"/>
    <property type="match status" value="1"/>
</dbReference>
<evidence type="ECO:0000256" key="3">
    <source>
        <dbReference type="ARBA" id="ARBA00022475"/>
    </source>
</evidence>
<comment type="subcellular location">
    <subcellularLocation>
        <location evidence="1 9">Cell inner membrane</location>
        <topology evidence="1 9">Multi-pass membrane protein</topology>
    </subcellularLocation>
</comment>
<evidence type="ECO:0000256" key="8">
    <source>
        <dbReference type="ARBA" id="ARBA00038436"/>
    </source>
</evidence>
<dbReference type="Proteomes" id="UP000004688">
    <property type="component" value="Chromosome"/>
</dbReference>
<keyword evidence="6 9" id="KW-1133">Transmembrane helix</keyword>
<dbReference type="STRING" id="391616.OA238_c42330"/>
<dbReference type="AlphaFoldDB" id="M9RUE4"/>
<dbReference type="HOGENOM" id="CLU_086356_7_0_5"/>
<protein>
    <recommendedName>
        <fullName evidence="9">TRAP transporter small permease protein</fullName>
    </recommendedName>
</protein>
<evidence type="ECO:0000256" key="9">
    <source>
        <dbReference type="RuleBase" id="RU369079"/>
    </source>
</evidence>
<dbReference type="OrthoDB" id="5801785at2"/>
<dbReference type="KEGG" id="oar:OA238_c42330"/>
<keyword evidence="12" id="KW-1185">Reference proteome</keyword>
<evidence type="ECO:0000256" key="5">
    <source>
        <dbReference type="ARBA" id="ARBA00022692"/>
    </source>
</evidence>
<keyword evidence="5 9" id="KW-0812">Transmembrane</keyword>
<dbReference type="PANTHER" id="PTHR35011">
    <property type="entry name" value="2,3-DIKETO-L-GULONATE TRAP TRANSPORTER SMALL PERMEASE PROTEIN YIAM"/>
    <property type="match status" value="1"/>
</dbReference>
<sequence length="190" mass="20694">MREILTASPATGPFGPVIGHLDTAVRMVCAATLWLTFLAMLIPTFANAVLRYTTDASLIWSVEIVQLTFPWFIMAGAVLAAQHGRHIGVEFFLTLIPKHWAQFVLIPVQLLVLMACAAVAYVYLGFGRFEGGIEFAAGDVMFTSLGVAQSWSYVALLIGYLLLGVTALTTIYRLLMGDVSPHQDEINSIS</sequence>
<dbReference type="InterPro" id="IPR055348">
    <property type="entry name" value="DctQ"/>
</dbReference>
<evidence type="ECO:0000256" key="4">
    <source>
        <dbReference type="ARBA" id="ARBA00022519"/>
    </source>
</evidence>
<evidence type="ECO:0000256" key="7">
    <source>
        <dbReference type="ARBA" id="ARBA00023136"/>
    </source>
</evidence>
<comment type="function">
    <text evidence="9">Part of the tripartite ATP-independent periplasmic (TRAP) transport system.</text>
</comment>
<feature type="transmembrane region" description="Helical" evidence="9">
    <location>
        <begin position="100"/>
        <end position="124"/>
    </location>
</feature>
<evidence type="ECO:0000256" key="6">
    <source>
        <dbReference type="ARBA" id="ARBA00022989"/>
    </source>
</evidence>
<proteinExistence type="inferred from homology"/>
<feature type="transmembrane region" description="Helical" evidence="9">
    <location>
        <begin position="24"/>
        <end position="46"/>
    </location>
</feature>
<evidence type="ECO:0000313" key="12">
    <source>
        <dbReference type="Proteomes" id="UP000004688"/>
    </source>
</evidence>
<accession>M9RUE4</accession>
<reference evidence="11 12" key="1">
    <citation type="journal article" date="2013" name="PLoS ONE">
        <title>Poles Apart: Arctic and Antarctic Octadecabacter strains Share High Genome Plasticity and a New Type of Xanthorhodopsin.</title>
        <authorList>
            <person name="Vollmers J."/>
            <person name="Voget S."/>
            <person name="Dietrich S."/>
            <person name="Gollnow K."/>
            <person name="Smits M."/>
            <person name="Meyer K."/>
            <person name="Brinkhoff T."/>
            <person name="Simon M."/>
            <person name="Daniel R."/>
        </authorList>
    </citation>
    <scope>NUCLEOTIDE SEQUENCE [LARGE SCALE GENOMIC DNA]</scope>
    <source>
        <strain evidence="11 12">238</strain>
    </source>
</reference>
<organism evidence="11 12">
    <name type="scientific">Octadecabacter arcticus 238</name>
    <dbReference type="NCBI Taxonomy" id="391616"/>
    <lineage>
        <taxon>Bacteria</taxon>
        <taxon>Pseudomonadati</taxon>
        <taxon>Pseudomonadota</taxon>
        <taxon>Alphaproteobacteria</taxon>
        <taxon>Rhodobacterales</taxon>
        <taxon>Roseobacteraceae</taxon>
        <taxon>Octadecabacter</taxon>
    </lineage>
</organism>
<feature type="transmembrane region" description="Helical" evidence="9">
    <location>
        <begin position="58"/>
        <end position="80"/>
    </location>
</feature>
<keyword evidence="3" id="KW-1003">Cell membrane</keyword>
<dbReference type="Pfam" id="PF04290">
    <property type="entry name" value="DctQ"/>
    <property type="match status" value="1"/>
</dbReference>
<feature type="transmembrane region" description="Helical" evidence="9">
    <location>
        <begin position="151"/>
        <end position="175"/>
    </location>
</feature>
<keyword evidence="4 9" id="KW-0997">Cell inner membrane</keyword>
<dbReference type="GO" id="GO:0015740">
    <property type="term" value="P:C4-dicarboxylate transport"/>
    <property type="evidence" value="ECO:0007669"/>
    <property type="project" value="TreeGrafter"/>
</dbReference>
<dbReference type="GO" id="GO:0022857">
    <property type="term" value="F:transmembrane transporter activity"/>
    <property type="evidence" value="ECO:0007669"/>
    <property type="project" value="UniProtKB-UniRule"/>
</dbReference>
<evidence type="ECO:0000256" key="1">
    <source>
        <dbReference type="ARBA" id="ARBA00004429"/>
    </source>
</evidence>
<evidence type="ECO:0000313" key="11">
    <source>
        <dbReference type="EMBL" id="AGI74141.1"/>
    </source>
</evidence>